<dbReference type="Proteomes" id="UP000649753">
    <property type="component" value="Unassembled WGS sequence"/>
</dbReference>
<evidence type="ECO:0000313" key="2">
    <source>
        <dbReference type="Proteomes" id="UP000649753"/>
    </source>
</evidence>
<name>A0A927M9H3_9ACTN</name>
<dbReference type="PROSITE" id="PS51257">
    <property type="entry name" value="PROKAR_LIPOPROTEIN"/>
    <property type="match status" value="1"/>
</dbReference>
<protein>
    <recommendedName>
        <fullName evidence="3">Lipoprotein</fullName>
    </recommendedName>
</protein>
<accession>A0A927M9H3</accession>
<evidence type="ECO:0008006" key="3">
    <source>
        <dbReference type="Google" id="ProtNLM"/>
    </source>
</evidence>
<keyword evidence="2" id="KW-1185">Reference proteome</keyword>
<dbReference type="AlphaFoldDB" id="A0A927M9H3"/>
<evidence type="ECO:0000313" key="1">
    <source>
        <dbReference type="EMBL" id="MBE1489051.1"/>
    </source>
</evidence>
<organism evidence="1 2">
    <name type="scientific">Plantactinospora soyae</name>
    <dbReference type="NCBI Taxonomy" id="1544732"/>
    <lineage>
        <taxon>Bacteria</taxon>
        <taxon>Bacillati</taxon>
        <taxon>Actinomycetota</taxon>
        <taxon>Actinomycetes</taxon>
        <taxon>Micromonosporales</taxon>
        <taxon>Micromonosporaceae</taxon>
        <taxon>Plantactinospora</taxon>
    </lineage>
</organism>
<dbReference type="RefSeq" id="WP_192768594.1">
    <property type="nucleotide sequence ID" value="NZ_JADBEB010000001.1"/>
</dbReference>
<comment type="caution">
    <text evidence="1">The sequence shown here is derived from an EMBL/GenBank/DDBJ whole genome shotgun (WGS) entry which is preliminary data.</text>
</comment>
<proteinExistence type="predicted"/>
<gene>
    <name evidence="1" type="ORF">H4W31_004689</name>
</gene>
<sequence>MRGRWKREFGYGMVLVLLLAGGCGSRGGGSSQQGCDDTRAVLGQFHGLRGSAEEVRTLQIEGMRPKLAELAGSASGNVKTAIQRLADTIEEADLDSGEPVTTLRPKLDRFDTAFDEARQEFDEACD</sequence>
<dbReference type="EMBL" id="JADBEB010000001">
    <property type="protein sequence ID" value="MBE1489051.1"/>
    <property type="molecule type" value="Genomic_DNA"/>
</dbReference>
<reference evidence="1" key="1">
    <citation type="submission" date="2020-10" db="EMBL/GenBank/DDBJ databases">
        <title>Sequencing the genomes of 1000 actinobacteria strains.</title>
        <authorList>
            <person name="Klenk H.-P."/>
        </authorList>
    </citation>
    <scope>NUCLEOTIDE SEQUENCE</scope>
    <source>
        <strain evidence="1">DSM 46832</strain>
    </source>
</reference>